<proteinExistence type="predicted"/>
<reference evidence="1 2" key="1">
    <citation type="journal article" date="2014" name="Agronomy (Basel)">
        <title>A Draft Genome Sequence for Ensete ventricosum, the Drought-Tolerant Tree Against Hunger.</title>
        <authorList>
            <person name="Harrison J."/>
            <person name="Moore K.A."/>
            <person name="Paszkiewicz K."/>
            <person name="Jones T."/>
            <person name="Grant M."/>
            <person name="Ambacheew D."/>
            <person name="Muzemil S."/>
            <person name="Studholme D.J."/>
        </authorList>
    </citation>
    <scope>NUCLEOTIDE SEQUENCE [LARGE SCALE GENOMIC DNA]</scope>
</reference>
<dbReference type="AlphaFoldDB" id="A0A444FXX2"/>
<evidence type="ECO:0000313" key="1">
    <source>
        <dbReference type="EMBL" id="RRT66171.1"/>
    </source>
</evidence>
<comment type="caution">
    <text evidence="1">The sequence shown here is derived from an EMBL/GenBank/DDBJ whole genome shotgun (WGS) entry which is preliminary data.</text>
</comment>
<dbReference type="EMBL" id="AMZH03005537">
    <property type="protein sequence ID" value="RRT66171.1"/>
    <property type="molecule type" value="Genomic_DNA"/>
</dbReference>
<gene>
    <name evidence="1" type="ORF">B296_00040416</name>
</gene>
<sequence>MSHMPPPRRRLLCGKYARFSGDSLELYGYKRRFEDSGEAGASGSLMALYTVQRYPTYANRTRVDDGETVDRFVVT</sequence>
<organism evidence="1 2">
    <name type="scientific">Ensete ventricosum</name>
    <name type="common">Abyssinian banana</name>
    <name type="synonym">Musa ensete</name>
    <dbReference type="NCBI Taxonomy" id="4639"/>
    <lineage>
        <taxon>Eukaryota</taxon>
        <taxon>Viridiplantae</taxon>
        <taxon>Streptophyta</taxon>
        <taxon>Embryophyta</taxon>
        <taxon>Tracheophyta</taxon>
        <taxon>Spermatophyta</taxon>
        <taxon>Magnoliopsida</taxon>
        <taxon>Liliopsida</taxon>
        <taxon>Zingiberales</taxon>
        <taxon>Musaceae</taxon>
        <taxon>Ensete</taxon>
    </lineage>
</organism>
<evidence type="ECO:0000313" key="2">
    <source>
        <dbReference type="Proteomes" id="UP000287651"/>
    </source>
</evidence>
<dbReference type="Proteomes" id="UP000287651">
    <property type="component" value="Unassembled WGS sequence"/>
</dbReference>
<protein>
    <submittedName>
        <fullName evidence="1">Uncharacterized protein</fullName>
    </submittedName>
</protein>
<accession>A0A444FXX2</accession>
<name>A0A444FXX2_ENSVE</name>